<dbReference type="STRING" id="755732.Fluta_2953"/>
<dbReference type="InterPro" id="IPR027417">
    <property type="entry name" value="P-loop_NTPase"/>
</dbReference>
<sequence length="214" mass="25274">MKQPQRPQELPYDLVNNFRHYDFNRSLLWIQYFGKLQYGSNFEIFHQDKETLYKLLIYTIRDEENCKKYNLDLNKGLMLTGPIGCGKTSLMNIMRKFAYMETMYNIVSTRDIAAAYNQEGYPIIHKYGKTNKIFCFDDLGVERSMKHFGNDCNTMAEILLSRYDFMTQLGTITHATTNLNAKELEDAYGNRVRSRLRSMFNLVFFAESSFDKRK</sequence>
<organism evidence="1 2">
    <name type="scientific">Fluviicola taffensis (strain DSM 16823 / NCIMB 13979 / RW262)</name>
    <dbReference type="NCBI Taxonomy" id="755732"/>
    <lineage>
        <taxon>Bacteria</taxon>
        <taxon>Pseudomonadati</taxon>
        <taxon>Bacteroidota</taxon>
        <taxon>Flavobacteriia</taxon>
        <taxon>Flavobacteriales</taxon>
        <taxon>Crocinitomicaceae</taxon>
        <taxon>Fluviicola</taxon>
    </lineage>
</organism>
<proteinExistence type="predicted"/>
<dbReference type="SUPFAM" id="SSF52540">
    <property type="entry name" value="P-loop containing nucleoside triphosphate hydrolases"/>
    <property type="match status" value="1"/>
</dbReference>
<name>F2IJ62_FLUTR</name>
<dbReference type="eggNOG" id="COG1484">
    <property type="taxonomic scope" value="Bacteria"/>
</dbReference>
<accession>F2IJ62</accession>
<protein>
    <submittedName>
        <fullName evidence="1">ATPase central region domain-containing protein</fullName>
    </submittedName>
</protein>
<dbReference type="OrthoDB" id="835620at2"/>
<reference evidence="2" key="2">
    <citation type="submission" date="2011-02" db="EMBL/GenBank/DDBJ databases">
        <title>The complete genome of Fluviicola taffensis DSM 16823.</title>
        <authorList>
            <consortium name="US DOE Joint Genome Institute (JGI-PGF)"/>
            <person name="Lucas S."/>
            <person name="Copeland A."/>
            <person name="Lapidus A."/>
            <person name="Bruce D."/>
            <person name="Goodwin L."/>
            <person name="Pitluck S."/>
            <person name="Kyrpides N."/>
            <person name="Mavromatis K."/>
            <person name="Ivanova N."/>
            <person name="Mikhailova N."/>
            <person name="Pagani I."/>
            <person name="Chertkov O."/>
            <person name="Detter J.C."/>
            <person name="Han C."/>
            <person name="Tapia R."/>
            <person name="Land M."/>
            <person name="Hauser L."/>
            <person name="Markowitz V."/>
            <person name="Cheng J.-F."/>
            <person name="Hugenholtz P."/>
            <person name="Woyke T."/>
            <person name="Wu D."/>
            <person name="Tindall B."/>
            <person name="Pomrenke H.G."/>
            <person name="Brambilla E."/>
            <person name="Klenk H.-P."/>
            <person name="Eisen J.A."/>
        </authorList>
    </citation>
    <scope>NUCLEOTIDE SEQUENCE [LARGE SCALE GENOMIC DNA]</scope>
    <source>
        <strain evidence="2">DSM 16823 / RW262 / RW262</strain>
    </source>
</reference>
<dbReference type="AlphaFoldDB" id="F2IJ62"/>
<keyword evidence="2" id="KW-1185">Reference proteome</keyword>
<dbReference type="Proteomes" id="UP000007463">
    <property type="component" value="Chromosome"/>
</dbReference>
<dbReference type="RefSeq" id="WP_013687701.1">
    <property type="nucleotide sequence ID" value="NC_015321.1"/>
</dbReference>
<dbReference type="Gene3D" id="3.40.50.300">
    <property type="entry name" value="P-loop containing nucleotide triphosphate hydrolases"/>
    <property type="match status" value="1"/>
</dbReference>
<reference evidence="1 2" key="1">
    <citation type="journal article" date="2011" name="Stand. Genomic Sci.">
        <title>Complete genome sequence of the gliding freshwater bacterium Fluviicola taffensis type strain (RW262).</title>
        <authorList>
            <person name="Woyke T."/>
            <person name="Chertkov O."/>
            <person name="Lapidus A."/>
            <person name="Nolan M."/>
            <person name="Lucas S."/>
            <person name="Del Rio T.G."/>
            <person name="Tice H."/>
            <person name="Cheng J.F."/>
            <person name="Tapia R."/>
            <person name="Han C."/>
            <person name="Goodwin L."/>
            <person name="Pitluck S."/>
            <person name="Liolios K."/>
            <person name="Pagani I."/>
            <person name="Ivanova N."/>
            <person name="Huntemann M."/>
            <person name="Mavromatis K."/>
            <person name="Mikhailova N."/>
            <person name="Pati A."/>
            <person name="Chen A."/>
            <person name="Palaniappan K."/>
            <person name="Land M."/>
            <person name="Hauser L."/>
            <person name="Brambilla E.M."/>
            <person name="Rohde M."/>
            <person name="Mwirichia R."/>
            <person name="Sikorski J."/>
            <person name="Tindall B.J."/>
            <person name="Goker M."/>
            <person name="Bristow J."/>
            <person name="Eisen J.A."/>
            <person name="Markowitz V."/>
            <person name="Hugenholtz P."/>
            <person name="Klenk H.P."/>
            <person name="Kyrpides N.C."/>
        </authorList>
    </citation>
    <scope>NUCLEOTIDE SEQUENCE [LARGE SCALE GENOMIC DNA]</scope>
    <source>
        <strain evidence="2">DSM 16823 / RW262 / RW262</strain>
    </source>
</reference>
<evidence type="ECO:0000313" key="2">
    <source>
        <dbReference type="Proteomes" id="UP000007463"/>
    </source>
</evidence>
<dbReference type="KEGG" id="fte:Fluta_2953"/>
<dbReference type="HOGENOM" id="CLU_105794_0_0_10"/>
<gene>
    <name evidence="1" type="ordered locus">Fluta_2953</name>
</gene>
<evidence type="ECO:0000313" key="1">
    <source>
        <dbReference type="EMBL" id="AEA44932.1"/>
    </source>
</evidence>
<dbReference type="EMBL" id="CP002542">
    <property type="protein sequence ID" value="AEA44932.1"/>
    <property type="molecule type" value="Genomic_DNA"/>
</dbReference>